<evidence type="ECO:0000313" key="2">
    <source>
        <dbReference type="EMBL" id="AEW45321.1"/>
    </source>
</evidence>
<evidence type="ECO:0000256" key="1">
    <source>
        <dbReference type="SAM" id="Phobius"/>
    </source>
</evidence>
<organism evidence="2 3">
    <name type="scientific">Mycoplasma haemocanis (strain Illinois)</name>
    <dbReference type="NCBI Taxonomy" id="1111676"/>
    <lineage>
        <taxon>Bacteria</taxon>
        <taxon>Bacillati</taxon>
        <taxon>Mycoplasmatota</taxon>
        <taxon>Mollicutes</taxon>
        <taxon>Mycoplasmataceae</taxon>
        <taxon>Mycoplasma</taxon>
    </lineage>
</organism>
<proteinExistence type="predicted"/>
<keyword evidence="1" id="KW-1133">Transmembrane helix</keyword>
<accession>H6N6P9</accession>
<gene>
    <name evidence="2" type="ordered locus">MHC_02275</name>
</gene>
<reference evidence="2 3" key="1">
    <citation type="journal article" date="2012" name="J. Bacteriol.">
        <title>Complete genome sequence of Mycoplasma haemocanis strain Illinois.</title>
        <authorList>
            <person name="do Nascimento N.C."/>
            <person name="Guimaraes A.M."/>
            <person name="Santos A.P."/>
            <person name="Sanmiguel P.J."/>
            <person name="Messick J.B."/>
        </authorList>
    </citation>
    <scope>NUCLEOTIDE SEQUENCE [LARGE SCALE GENOMIC DNA]</scope>
    <source>
        <strain evidence="2 3">Illinois</strain>
    </source>
</reference>
<evidence type="ECO:0000313" key="3">
    <source>
        <dbReference type="Proteomes" id="UP000009135"/>
    </source>
</evidence>
<name>H6N6P9_MYCHN</name>
<dbReference type="OrthoDB" id="9803749at2"/>
<dbReference type="Proteomes" id="UP000009135">
    <property type="component" value="Chromosome"/>
</dbReference>
<dbReference type="STRING" id="1111676.MHC_02275"/>
<sequence length="203" mass="23293">MAIGKHLVIGSGALGATGLCGTSVYLYSFREDTLETRVKNYFRDKKHMVVLDSSLREEWAKFKELYSYSKGEKPKGIDKDQIAKWCEDKLASRDGDSFELVKKWCVINKRSLKEEALTSDRKFIPTSESDANEQWKRAWTSYNTTKGDLDIKDSVFNSASKNAAETGGPALKKWCEDKSTQFMYEYLGEDRGYEKYYAWCTVD</sequence>
<dbReference type="EMBL" id="CP003199">
    <property type="protein sequence ID" value="AEW45321.1"/>
    <property type="molecule type" value="Genomic_DNA"/>
</dbReference>
<protein>
    <submittedName>
        <fullName evidence="2">Uncharacterized protein</fullName>
    </submittedName>
</protein>
<dbReference type="AlphaFoldDB" id="H6N6P9"/>
<dbReference type="HOGENOM" id="CLU_098620_4_1_14"/>
<keyword evidence="1" id="KW-0812">Transmembrane</keyword>
<feature type="transmembrane region" description="Helical" evidence="1">
    <location>
        <begin position="6"/>
        <end position="27"/>
    </location>
</feature>
<keyword evidence="3" id="KW-1185">Reference proteome</keyword>
<keyword evidence="1" id="KW-0472">Membrane</keyword>
<dbReference type="KEGG" id="mhe:MHC_02275"/>